<comment type="caution">
    <text evidence="3">The sequence shown here is derived from an EMBL/GenBank/DDBJ whole genome shotgun (WGS) entry which is preliminary data.</text>
</comment>
<evidence type="ECO:0000313" key="3">
    <source>
        <dbReference type="EMBL" id="CCI84797.1"/>
    </source>
</evidence>
<accession>I7IYZ1</accession>
<gene>
    <name evidence="3" type="ORF">BN53_01580</name>
</gene>
<dbReference type="STRING" id="1423790.BN53_01580"/>
<evidence type="ECO:0000259" key="2">
    <source>
        <dbReference type="Pfam" id="PF03217"/>
    </source>
</evidence>
<dbReference type="InterPro" id="IPR024968">
    <property type="entry name" value="SlpA_C_lactobacillus"/>
</dbReference>
<feature type="signal peptide" evidence="1">
    <location>
        <begin position="1"/>
        <end position="21"/>
    </location>
</feature>
<evidence type="ECO:0000313" key="4">
    <source>
        <dbReference type="Proteomes" id="UP000009311"/>
    </source>
</evidence>
<organism evidence="3 4">
    <name type="scientific">Lactobacillus pasteurii DSM 23907 = CRBIP 24.76</name>
    <dbReference type="NCBI Taxonomy" id="1423790"/>
    <lineage>
        <taxon>Bacteria</taxon>
        <taxon>Bacillati</taxon>
        <taxon>Bacillota</taxon>
        <taxon>Bacilli</taxon>
        <taxon>Lactobacillales</taxon>
        <taxon>Lactobacillaceae</taxon>
        <taxon>Lactobacillus</taxon>
    </lineage>
</organism>
<evidence type="ECO:0000256" key="1">
    <source>
        <dbReference type="SAM" id="SignalP"/>
    </source>
</evidence>
<protein>
    <recommendedName>
        <fullName evidence="2">S-layer protein C-terminal domain-containing protein</fullName>
    </recommendedName>
</protein>
<feature type="domain" description="S-layer protein C-terminal" evidence="2">
    <location>
        <begin position="36"/>
        <end position="78"/>
    </location>
</feature>
<reference evidence="3 4" key="1">
    <citation type="submission" date="2012-06" db="EMBL/GenBank/DDBJ databases">
        <title>Draft Genome Sequence of Lactobacillus pasteurii CRBIP 24.76T.</title>
        <authorList>
            <person name="Cousin S."/>
            <person name="Bouchier C."/>
            <person name="Loux V."/>
            <person name="Ma L."/>
            <person name="Creno S."/>
            <person name="Bizet C."/>
            <person name="Clermont D."/>
        </authorList>
    </citation>
    <scope>NUCLEOTIDE SEQUENCE [LARGE SCALE GENOMIC DNA]</scope>
    <source>
        <strain evidence="4">CRBIP 24.76T</strain>
    </source>
</reference>
<sequence length="156" mass="17650">MKKIGIIISTFLLLGLGFAVNRPDNVEAAKKANYITFIKKSYDYNSKGHRLNVSWKKGISVKFYGTKTIAGKKYYVIKDPMAVYNYPFYAYVRTTNAVKGKVKLASKKKAVVNNKSNTVDDSENVVSKPKLTQAEWEKQAAELFIEKVNALRVKKD</sequence>
<dbReference type="Proteomes" id="UP000009311">
    <property type="component" value="Unassembled WGS sequence"/>
</dbReference>
<name>I7IYZ1_9LACO</name>
<dbReference type="EMBL" id="CAKD01000012">
    <property type="protein sequence ID" value="CCI84797.1"/>
    <property type="molecule type" value="Genomic_DNA"/>
</dbReference>
<keyword evidence="1" id="KW-0732">Signal</keyword>
<dbReference type="AlphaFoldDB" id="I7IYZ1"/>
<keyword evidence="4" id="KW-1185">Reference proteome</keyword>
<dbReference type="Pfam" id="PF03217">
    <property type="entry name" value="SlpA"/>
    <property type="match status" value="1"/>
</dbReference>
<proteinExistence type="predicted"/>
<feature type="chain" id="PRO_5038978866" description="S-layer protein C-terminal domain-containing protein" evidence="1">
    <location>
        <begin position="22"/>
        <end position="156"/>
    </location>
</feature>
<dbReference type="RefSeq" id="WP_009559353.1">
    <property type="nucleotide sequence ID" value="NZ_AYZN01000009.1"/>
</dbReference>